<name>A0AAU8BD84_9VIRU</name>
<evidence type="ECO:0000256" key="16">
    <source>
        <dbReference type="ARBA" id="ARBA00023200"/>
    </source>
</evidence>
<keyword evidence="6" id="KW-0696">RNA-directed RNA polymerase</keyword>
<dbReference type="InterPro" id="IPR010453">
    <property type="entry name" value="RNA_pol_arenavir"/>
</dbReference>
<evidence type="ECO:0000256" key="14">
    <source>
        <dbReference type="ARBA" id="ARBA00022844"/>
    </source>
</evidence>
<comment type="subcellular location">
    <subcellularLocation>
        <location evidence="3">Host cell</location>
    </subcellularLocation>
</comment>
<evidence type="ECO:0000256" key="2">
    <source>
        <dbReference type="ARBA" id="ARBA00001946"/>
    </source>
</evidence>
<comment type="cofactor">
    <cofactor evidence="1">
        <name>Mn(2+)</name>
        <dbReference type="ChEBI" id="CHEBI:29035"/>
    </cofactor>
</comment>
<evidence type="ECO:0000313" key="22">
    <source>
        <dbReference type="EMBL" id="XCD12815.1"/>
    </source>
</evidence>
<dbReference type="EC" id="2.7.7.48" evidence="4"/>
<evidence type="ECO:0000256" key="6">
    <source>
        <dbReference type="ARBA" id="ARBA00022484"/>
    </source>
</evidence>
<protein>
    <recommendedName>
        <fullName evidence="5">RNA-directed RNA polymerase L</fullName>
        <ecNumber evidence="4">2.7.7.48</ecNumber>
    </recommendedName>
    <alternativeName>
        <fullName evidence="17">Large structural protein</fullName>
    </alternativeName>
    <alternativeName>
        <fullName evidence="19">Replicase</fullName>
    </alternativeName>
    <alternativeName>
        <fullName evidence="18">Transcriptase</fullName>
    </alternativeName>
</protein>
<evidence type="ECO:0000256" key="20">
    <source>
        <dbReference type="ARBA" id="ARBA00048744"/>
    </source>
</evidence>
<dbReference type="EMBL" id="PP934156">
    <property type="protein sequence ID" value="XCD12815.1"/>
    <property type="molecule type" value="Genomic_RNA"/>
</dbReference>
<dbReference type="Gene3D" id="3.30.70.2640">
    <property type="entry name" value="Arenavirus RNA polymerase"/>
    <property type="match status" value="1"/>
</dbReference>
<dbReference type="PROSITE" id="PS50525">
    <property type="entry name" value="RDRP_SSRNA_NEG_SEG"/>
    <property type="match status" value="1"/>
</dbReference>
<evidence type="ECO:0000256" key="8">
    <source>
        <dbReference type="ARBA" id="ARBA00022695"/>
    </source>
</evidence>
<evidence type="ECO:0000256" key="3">
    <source>
        <dbReference type="ARBA" id="ARBA00004340"/>
    </source>
</evidence>
<evidence type="ECO:0000256" key="10">
    <source>
        <dbReference type="ARBA" id="ARBA00022723"/>
    </source>
</evidence>
<dbReference type="InterPro" id="IPR007099">
    <property type="entry name" value="RNA-dir_pol_NSvirus"/>
</dbReference>
<organism evidence="22">
    <name type="scientific">Erinaceus europaeus arenavirus</name>
    <dbReference type="NCBI Taxonomy" id="3230302"/>
    <lineage>
        <taxon>Viruses</taxon>
        <taxon>Riboviria</taxon>
        <taxon>Orthornavirae</taxon>
        <taxon>Negarnaviricota</taxon>
        <taxon>Polyploviricotina</taxon>
        <taxon>Bunyaviricetes</taxon>
        <taxon>Hareavirales</taxon>
        <taxon>Arenaviridae</taxon>
    </lineage>
</organism>
<dbReference type="Pfam" id="PF06317">
    <property type="entry name" value="Arena_RNA_pol"/>
    <property type="match status" value="1"/>
</dbReference>
<reference evidence="22" key="1">
    <citation type="submission" date="2024-06" db="EMBL/GenBank/DDBJ databases">
        <title>Detection and genomic characterization of a novel mammarenavirus in European hedgehogs, Italy.</title>
        <authorList>
            <person name="Di Martino B."/>
            <person name="Di Profio F."/>
            <person name="Sarchese V."/>
        </authorList>
    </citation>
    <scope>NUCLEOTIDE SEQUENCE</scope>
    <source>
        <strain evidence="22">EEAV/1277/19IT</strain>
    </source>
</reference>
<keyword evidence="15" id="KW-0693">Viral RNA replication</keyword>
<evidence type="ECO:0000256" key="5">
    <source>
        <dbReference type="ARBA" id="ARBA00018602"/>
    </source>
</evidence>
<evidence type="ECO:0000256" key="12">
    <source>
        <dbReference type="ARBA" id="ARBA00022801"/>
    </source>
</evidence>
<keyword evidence="13" id="KW-0460">Magnesium</keyword>
<accession>A0AAU8BD84</accession>
<keyword evidence="10" id="KW-0479">Metal-binding</keyword>
<dbReference type="Pfam" id="PF17296">
    <property type="entry name" value="ArenaCapSnatch"/>
    <property type="match status" value="1"/>
</dbReference>
<dbReference type="InterPro" id="IPR026382">
    <property type="entry name" value="CapSnatch_arenavir"/>
</dbReference>
<dbReference type="NCBIfam" id="TIGR04202">
    <property type="entry name" value="capSnatchArena"/>
    <property type="match status" value="1"/>
</dbReference>
<keyword evidence="8" id="KW-0548">Nucleotidyltransferase</keyword>
<evidence type="ECO:0000256" key="4">
    <source>
        <dbReference type="ARBA" id="ARBA00012494"/>
    </source>
</evidence>
<keyword evidence="12" id="KW-0378">Hydrolase</keyword>
<keyword evidence="11" id="KW-0547">Nucleotide-binding</keyword>
<evidence type="ECO:0000256" key="11">
    <source>
        <dbReference type="ARBA" id="ARBA00022741"/>
    </source>
</evidence>
<evidence type="ECO:0000256" key="7">
    <source>
        <dbReference type="ARBA" id="ARBA00022679"/>
    </source>
</evidence>
<dbReference type="GO" id="GO:0046872">
    <property type="term" value="F:metal ion binding"/>
    <property type="evidence" value="ECO:0007669"/>
    <property type="project" value="UniProtKB-KW"/>
</dbReference>
<evidence type="ECO:0000256" key="9">
    <source>
        <dbReference type="ARBA" id="ARBA00022715"/>
    </source>
</evidence>
<dbReference type="GO" id="GO:0016787">
    <property type="term" value="F:hydrolase activity"/>
    <property type="evidence" value="ECO:0007669"/>
    <property type="project" value="UniProtKB-KW"/>
</dbReference>
<dbReference type="GO" id="GO:0039694">
    <property type="term" value="P:viral RNA genome replication"/>
    <property type="evidence" value="ECO:0007669"/>
    <property type="project" value="InterPro"/>
</dbReference>
<dbReference type="GO" id="GO:0003968">
    <property type="term" value="F:RNA-directed RNA polymerase activity"/>
    <property type="evidence" value="ECO:0007669"/>
    <property type="project" value="UniProtKB-KW"/>
</dbReference>
<evidence type="ECO:0000256" key="19">
    <source>
        <dbReference type="ARBA" id="ARBA00031012"/>
    </source>
</evidence>
<keyword evidence="16" id="KW-1035">Host cytoplasm</keyword>
<gene>
    <name evidence="22" type="primary">L</name>
</gene>
<dbReference type="GO" id="GO:0044423">
    <property type="term" value="C:virion component"/>
    <property type="evidence" value="ECO:0007669"/>
    <property type="project" value="UniProtKB-KW"/>
</dbReference>
<evidence type="ECO:0000256" key="15">
    <source>
        <dbReference type="ARBA" id="ARBA00022953"/>
    </source>
</evidence>
<keyword evidence="9" id="KW-1157">Cap snatching</keyword>
<evidence type="ECO:0000256" key="17">
    <source>
        <dbReference type="ARBA" id="ARBA00030285"/>
    </source>
</evidence>
<feature type="domain" description="RdRp catalytic" evidence="21">
    <location>
        <begin position="1193"/>
        <end position="1387"/>
    </location>
</feature>
<dbReference type="GO" id="GO:0075526">
    <property type="term" value="P:cap snatching"/>
    <property type="evidence" value="ECO:0007669"/>
    <property type="project" value="UniProtKB-KW"/>
</dbReference>
<dbReference type="Gene3D" id="1.20.1440.300">
    <property type="entry name" value="RNA-directed RNA polymerase L, helical domain"/>
    <property type="match status" value="1"/>
</dbReference>
<proteinExistence type="predicted"/>
<comment type="catalytic activity">
    <reaction evidence="20">
        <text>RNA(n) + a ribonucleoside 5'-triphosphate = RNA(n+1) + diphosphate</text>
        <dbReference type="Rhea" id="RHEA:21248"/>
        <dbReference type="Rhea" id="RHEA-COMP:14527"/>
        <dbReference type="Rhea" id="RHEA-COMP:17342"/>
        <dbReference type="ChEBI" id="CHEBI:33019"/>
        <dbReference type="ChEBI" id="CHEBI:61557"/>
        <dbReference type="ChEBI" id="CHEBI:140395"/>
        <dbReference type="EC" id="2.7.7.48"/>
    </reaction>
</comment>
<evidence type="ECO:0000256" key="13">
    <source>
        <dbReference type="ARBA" id="ARBA00022842"/>
    </source>
</evidence>
<dbReference type="GO" id="GO:0043657">
    <property type="term" value="C:host cell"/>
    <property type="evidence" value="ECO:0007669"/>
    <property type="project" value="UniProtKB-SubCell"/>
</dbReference>
<dbReference type="GO" id="GO:0000166">
    <property type="term" value="F:nucleotide binding"/>
    <property type="evidence" value="ECO:0007669"/>
    <property type="project" value="UniProtKB-KW"/>
</dbReference>
<evidence type="ECO:0000256" key="18">
    <source>
        <dbReference type="ARBA" id="ARBA00030436"/>
    </source>
</evidence>
<sequence length="2237" mass="257835">MEDLLNEIKDLVLKNFPHTENLSRQKLALLSQREPKFVLMEGLKLLSMLIEIDSCITHNCIHNFEDLTVEQLILMSKKLCPSLPMVTPDGYRIIGDNIILLECFVRVSPSSFEQKYKEDSMKLMTLKDDLARIGLNLIPVIDGRNSYSNQIVPDWVVQRLKYLLIKITEFEQENSAIIEQAEYERLIESLNSRSENSLGIENLNVLRDNRTEYYEELITSLVKDVNNKMTSLDVGVKLSQIYNEFRDKLASGQITRHLKVTSRPELLIQFNELYLKELSRKKYYCREDLDEIIYDAFNSNQLLKIVMNYNVQREQVESVHKEPFGGEEIKDSLVSKMLSLLNKVKSLKILNTHRNALLYFDVLILISHTHLAKLHKNYLKSKEWNTTSCGGSIISVNNRLVSIDSTMKQYLEKIDRVVGKVGIKNAFALDCETAHKNIMKRFIDKIREKLKEVNISESVFSLNLTEIKIYNLETLIEFTSSCPRILPQIFYEKDQETFEEGKINLSILKTNINKLFKNVSSLCLGLCNSMKTSSICKLRQNATNKDRFKTVTCKECFAQPLIVNGSKCFLVYQKTGESSKCYSLCDDEGHYLSFYADPKRFFLPIFSDEVLIGMVDVMMTWISMIPQLSSKLDEIRTTMLSLVLLIICNPSKRVQKLLQNYRYYLMAYVNSFHLTSLMGKLKEKLITDTEYHIYRLLKWINGTILAVDIDVLLTNRFKFLLNVSYMCHLITKETPDRDTDLIKCFEKFLEPKLENEFLSLNGSDKISSTEQTFFKSSIERLFKKDILRDNNFGIPGVNKDIFSMMVSCFNLGLLQTQAEKENLKNPLKVATCATAMDLASNKSVVKTKYDDLGERVLNYEFNRIVAASICELAEVFKKKGRHQIDHKEYEYKIMSILSDLVIQKEALSKEEKDQFLYDDLSEGQIDFVNNVKTAVELALTNISESGGKEDFNDVMKSEQSFTHLYNIGLEESYVKLIKIEVSHHTVSDISRDLLPLEMYEKICVNLKNHCDYTKLYFTDKFTSQCPVSEISKNLTQKYYELEDYFECFKFILLQMNCNNMTGRFRHDRHKTVGFKKEFNDVFSSARISERESNSQAISEALSMTNCVSSALKNLCFYSSESPKSYSSSGPDTGRLKFGLSYKEQVGGNRELYIGDLRTKMFTRLLEDYFEGLTSSFKTSCLNDESTFENAILSMKLSVRQGWLTYSMDHSKWGPMMSPALFASLLLNLNLPIEWEEECGREQIILLLMWHVHKLVEVPIKVVIMMMKSFIKRNLGLLPGAVTTMTEEFFFESLQEGVVPSHVSSVIDMGQGILHNASDFYGLLTERFINYCLKTLLDDDSIVAYTSSDDQLTTFGENTTILSEENVEEFLTIMEFHIFLSDSLNKYVSPKSVIGKFAAEFKSRFYIWGDEVPLLTKFVSAALHNVKCKEPHQLAETIDTIIDQAVANGVPVSLANQISNRTLNIISYTNYPVDPFLLNSNSDVKDWVDGSRGYRLQRSVEELCPEECKDLRQVLRVFHNEVKTGRLNEEFAVALFRMSPNDALNTLFKLCGEEASYKESMLSLRWLNISEYFPIRMVLRNKVILPSQLTDSDENVPSLLKTIQSKLSKNFTRGAQKLLAESINKSAFQSSVASGFVGLCKTMGSKCVRDQLKNTYYIKTILSELRQCPDLKLVDDCRCYVWKASIEFVKSNAWWKDMLRPIMWDYACITLCNSFELGTWVLSEPQAPKKYKLKRDPCNYYPIKPGNFSNFEDRVSLNHVIHSVRRLFPKVFEDYLLPFISDLNSLKLKWSPRIKFLDLCVAIDMKCEAISLISHVIKWKRQEHYVILSSDLAQCHIRESAQLSDDKVISTSDVCKNFMKQLFFESFIKEFMLVPSVLASFTWFPHSNLVPSGDNLSDLGPLRQFIEKVMLKGSTPRPMYRTDITSDFMWFDISIGNLEMRMATLMSETGVDLSKRYETIFHFLNEVGDTCKKYLTFFFQIKVAVRGCQTMNPLKSILSYAITCDVDKDFLKNNGELILKAIKLECKMSGEVDNYLLQDILLVIRSKPKLKSSETWFVNLEVVKENINFDIPPPDSYRVHLDLSKVVETMMCSYEYTPIGQPWEPVPLTISNGHIKEGIKTVAEIKPRLNDSDMTLFLDSVKQNRSFPNYLYMLLKIPDINVFKSVDIIGVLKSLEVSEQVLKEAMREILDWREFRGYNLAYSKGKDSLLMQSSVGAYQFKGRQCELYPRSELLEELE</sequence>
<comment type="cofactor">
    <cofactor evidence="2">
        <name>Mg(2+)</name>
        <dbReference type="ChEBI" id="CHEBI:18420"/>
    </cofactor>
</comment>
<dbReference type="InterPro" id="IPR048006">
    <property type="entry name" value="CapSnatch_bunyavir"/>
</dbReference>
<keyword evidence="7" id="KW-0808">Transferase</keyword>
<evidence type="ECO:0000259" key="21">
    <source>
        <dbReference type="PROSITE" id="PS50525"/>
    </source>
</evidence>
<evidence type="ECO:0000256" key="1">
    <source>
        <dbReference type="ARBA" id="ARBA00001936"/>
    </source>
</evidence>
<keyword evidence="14" id="KW-0946">Virion</keyword>